<dbReference type="InterPro" id="IPR044878">
    <property type="entry name" value="UbiA_sf"/>
</dbReference>
<dbReference type="eggNOG" id="KOG4581">
    <property type="taxonomic scope" value="Eukaryota"/>
</dbReference>
<dbReference type="GO" id="GO:0000139">
    <property type="term" value="C:Golgi membrane"/>
    <property type="evidence" value="ECO:0000318"/>
    <property type="project" value="GO_Central"/>
</dbReference>
<evidence type="ECO:0000256" key="7">
    <source>
        <dbReference type="ARBA" id="ARBA00022692"/>
    </source>
</evidence>
<dbReference type="PANTHER" id="PTHR13929">
    <property type="entry name" value="1,4-DIHYDROXY-2-NAPHTHOATE OCTAPRENYLTRANSFERASE"/>
    <property type="match status" value="1"/>
</dbReference>
<evidence type="ECO:0000313" key="13">
    <source>
        <dbReference type="EnsemblMetazoa" id="HelroP67701"/>
    </source>
</evidence>
<evidence type="ECO:0000256" key="4">
    <source>
        <dbReference type="ARBA" id="ARBA00022428"/>
    </source>
</evidence>
<reference evidence="13" key="3">
    <citation type="submission" date="2015-06" db="UniProtKB">
        <authorList>
            <consortium name="EnsemblMetazoa"/>
        </authorList>
    </citation>
    <scope>IDENTIFICATION</scope>
</reference>
<evidence type="ECO:0000256" key="1">
    <source>
        <dbReference type="ARBA" id="ARBA00004141"/>
    </source>
</evidence>
<keyword evidence="14" id="KW-1185">Reference proteome</keyword>
<dbReference type="PANTHER" id="PTHR13929:SF0">
    <property type="entry name" value="UBIA PRENYLTRANSFERASE DOMAIN-CONTAINING PROTEIN 1"/>
    <property type="match status" value="1"/>
</dbReference>
<dbReference type="InterPro" id="IPR026046">
    <property type="entry name" value="UBIAD1"/>
</dbReference>
<feature type="transmembrane region" description="Helical" evidence="11">
    <location>
        <begin position="54"/>
        <end position="77"/>
    </location>
</feature>
<feature type="transmembrane region" description="Helical" evidence="11">
    <location>
        <begin position="168"/>
        <end position="188"/>
    </location>
</feature>
<keyword evidence="6" id="KW-0808">Transferase</keyword>
<dbReference type="EMBL" id="AMQM01001479">
    <property type="status" value="NOT_ANNOTATED_CDS"/>
    <property type="molecule type" value="Genomic_DNA"/>
</dbReference>
<protein>
    <recommendedName>
        <fullName evidence="15">UbiA prenyltransferase domain-containing protein 1</fullName>
    </recommendedName>
</protein>
<dbReference type="UniPathway" id="UPA00079"/>
<evidence type="ECO:0000256" key="6">
    <source>
        <dbReference type="ARBA" id="ARBA00022679"/>
    </source>
</evidence>
<dbReference type="RefSeq" id="XP_009025125.1">
    <property type="nucleotide sequence ID" value="XM_009026877.1"/>
</dbReference>
<feature type="transmembrane region" description="Helical" evidence="11">
    <location>
        <begin position="249"/>
        <end position="269"/>
    </location>
</feature>
<reference evidence="12 14" key="2">
    <citation type="journal article" date="2013" name="Nature">
        <title>Insights into bilaterian evolution from three spiralian genomes.</title>
        <authorList>
            <person name="Simakov O."/>
            <person name="Marletaz F."/>
            <person name="Cho S.J."/>
            <person name="Edsinger-Gonzales E."/>
            <person name="Havlak P."/>
            <person name="Hellsten U."/>
            <person name="Kuo D.H."/>
            <person name="Larsson T."/>
            <person name="Lv J."/>
            <person name="Arendt D."/>
            <person name="Savage R."/>
            <person name="Osoegawa K."/>
            <person name="de Jong P."/>
            <person name="Grimwood J."/>
            <person name="Chapman J.A."/>
            <person name="Shapiro H."/>
            <person name="Aerts A."/>
            <person name="Otillar R.P."/>
            <person name="Terry A.Y."/>
            <person name="Boore J.L."/>
            <person name="Grigoriev I.V."/>
            <person name="Lindberg D.R."/>
            <person name="Seaver E.C."/>
            <person name="Weisblat D.A."/>
            <person name="Putnam N.H."/>
            <person name="Rokhsar D.S."/>
        </authorList>
    </citation>
    <scope>NUCLEOTIDE SEQUENCE</scope>
</reference>
<dbReference type="GO" id="GO:0005783">
    <property type="term" value="C:endoplasmic reticulum"/>
    <property type="evidence" value="ECO:0000318"/>
    <property type="project" value="GO_Central"/>
</dbReference>
<comment type="subcellular location">
    <subcellularLocation>
        <location evidence="1">Membrane</location>
        <topology evidence="1">Multi-pass membrane protein</topology>
    </subcellularLocation>
</comment>
<feature type="transmembrane region" description="Helical" evidence="11">
    <location>
        <begin position="275"/>
        <end position="300"/>
    </location>
</feature>
<dbReference type="AlphaFoldDB" id="T1FZ42"/>
<keyword evidence="9 11" id="KW-0472">Membrane</keyword>
<feature type="transmembrane region" description="Helical" evidence="11">
    <location>
        <begin position="194"/>
        <end position="211"/>
    </location>
</feature>
<dbReference type="OrthoDB" id="203513at2759"/>
<dbReference type="GeneID" id="20214090"/>
<feature type="region of interest" description="Disordered" evidence="10">
    <location>
        <begin position="1"/>
        <end position="20"/>
    </location>
</feature>
<dbReference type="InParanoid" id="T1FZ42"/>
<comment type="pathway">
    <text evidence="2">Quinol/quinone metabolism; menaquinone biosynthesis.</text>
</comment>
<dbReference type="GO" id="GO:0042371">
    <property type="term" value="P:vitamin K biosynthetic process"/>
    <property type="evidence" value="ECO:0000318"/>
    <property type="project" value="GO_Central"/>
</dbReference>
<evidence type="ECO:0000256" key="5">
    <source>
        <dbReference type="ARBA" id="ARBA00022602"/>
    </source>
</evidence>
<dbReference type="EMBL" id="KB097495">
    <property type="protein sequence ID" value="ESN96761.1"/>
    <property type="molecule type" value="Genomic_DNA"/>
</dbReference>
<dbReference type="FunCoup" id="T1FZ42">
    <property type="interactions" value="1097"/>
</dbReference>
<keyword evidence="7 11" id="KW-0812">Transmembrane</keyword>
<sequence>MVESGSSSHLLESNQTQGGQTNKCIKSQTIHSNGVQNFLVTKIPKSILKKLSPYLIALRLWSLTASLCPVSLGACLYYKYSNKFDIFIFVITSMCALSVHAAGNLVNTYYDYVKGIDSQKKSDDRTLVDHLLSPNDVSTMGAICYIFGCLGFLVLCHISPAPVPHLALLYFGGLSSSFLYTGGLGLKYLALGDLLIFLTFGPLTVLFAYLAQGGPLSLFPMLHAVPIALNTEAILHANNTRDMNSDKEAGIVTLAILIGKTGSYALFVALLFLPYIIFIVLAANYNILFFLPLLTIFLAFPIERSFRAVLTNVDNSITRDLAKLNFLMSLFYIIVCLLSDKSKLPGYNI</sequence>
<keyword evidence="8 11" id="KW-1133">Transmembrane helix</keyword>
<dbReference type="Proteomes" id="UP000015101">
    <property type="component" value="Unassembled WGS sequence"/>
</dbReference>
<dbReference type="InterPro" id="IPR000537">
    <property type="entry name" value="UbiA_prenyltransferase"/>
</dbReference>
<dbReference type="GO" id="GO:0006744">
    <property type="term" value="P:ubiquinone biosynthetic process"/>
    <property type="evidence" value="ECO:0000318"/>
    <property type="project" value="GO_Central"/>
</dbReference>
<keyword evidence="5" id="KW-0637">Prenyltransferase</keyword>
<gene>
    <name evidence="13" type="primary">20214090</name>
    <name evidence="12" type="ORF">HELRODRAFT_67701</name>
</gene>
<reference evidence="14" key="1">
    <citation type="submission" date="2012-12" db="EMBL/GenBank/DDBJ databases">
        <authorList>
            <person name="Hellsten U."/>
            <person name="Grimwood J."/>
            <person name="Chapman J.A."/>
            <person name="Shapiro H."/>
            <person name="Aerts A."/>
            <person name="Otillar R.P."/>
            <person name="Terry A.Y."/>
            <person name="Boore J.L."/>
            <person name="Simakov O."/>
            <person name="Marletaz F."/>
            <person name="Cho S.-J."/>
            <person name="Edsinger-Gonzales E."/>
            <person name="Havlak P."/>
            <person name="Kuo D.-H."/>
            <person name="Larsson T."/>
            <person name="Lv J."/>
            <person name="Arendt D."/>
            <person name="Savage R."/>
            <person name="Osoegawa K."/>
            <person name="de Jong P."/>
            <person name="Lindberg D.R."/>
            <person name="Seaver E.C."/>
            <person name="Weisblat D.A."/>
            <person name="Putnam N.H."/>
            <person name="Grigoriev I.V."/>
            <person name="Rokhsar D.S."/>
        </authorList>
    </citation>
    <scope>NUCLEOTIDE SEQUENCE</scope>
</reference>
<dbReference type="CDD" id="cd13962">
    <property type="entry name" value="PT_UbiA_UBIAD1"/>
    <property type="match status" value="1"/>
</dbReference>
<evidence type="ECO:0000256" key="2">
    <source>
        <dbReference type="ARBA" id="ARBA00004863"/>
    </source>
</evidence>
<dbReference type="GO" id="GO:0004659">
    <property type="term" value="F:prenyltransferase activity"/>
    <property type="evidence" value="ECO:0000318"/>
    <property type="project" value="GO_Central"/>
</dbReference>
<comment type="similarity">
    <text evidence="3">Belongs to the UbiA prenyltransferase family.</text>
</comment>
<dbReference type="OMA" id="QWIEGAR"/>
<dbReference type="GO" id="GO:0009234">
    <property type="term" value="P:menaquinone biosynthetic process"/>
    <property type="evidence" value="ECO:0000318"/>
    <property type="project" value="GO_Central"/>
</dbReference>
<feature type="transmembrane region" description="Helical" evidence="11">
    <location>
        <begin position="137"/>
        <end position="156"/>
    </location>
</feature>
<name>T1FZ42_HELRO</name>
<evidence type="ECO:0000256" key="10">
    <source>
        <dbReference type="SAM" id="MobiDB-lite"/>
    </source>
</evidence>
<evidence type="ECO:0000256" key="8">
    <source>
        <dbReference type="ARBA" id="ARBA00022989"/>
    </source>
</evidence>
<dbReference type="HOGENOM" id="CLU_043611_0_0_1"/>
<keyword evidence="4" id="KW-0474">Menaquinone biosynthesis</keyword>
<dbReference type="EnsemblMetazoa" id="HelroT67701">
    <property type="protein sequence ID" value="HelroP67701"/>
    <property type="gene ID" value="HelroG67701"/>
</dbReference>
<evidence type="ECO:0000256" key="3">
    <source>
        <dbReference type="ARBA" id="ARBA00005985"/>
    </source>
</evidence>
<dbReference type="Pfam" id="PF01040">
    <property type="entry name" value="UbiA"/>
    <property type="match status" value="1"/>
</dbReference>
<dbReference type="KEGG" id="hro:HELRODRAFT_67701"/>
<organism evidence="13 14">
    <name type="scientific">Helobdella robusta</name>
    <name type="common">Californian leech</name>
    <dbReference type="NCBI Taxonomy" id="6412"/>
    <lineage>
        <taxon>Eukaryota</taxon>
        <taxon>Metazoa</taxon>
        <taxon>Spiralia</taxon>
        <taxon>Lophotrochozoa</taxon>
        <taxon>Annelida</taxon>
        <taxon>Clitellata</taxon>
        <taxon>Hirudinea</taxon>
        <taxon>Rhynchobdellida</taxon>
        <taxon>Glossiphoniidae</taxon>
        <taxon>Helobdella</taxon>
    </lineage>
</organism>
<evidence type="ECO:0000313" key="14">
    <source>
        <dbReference type="Proteomes" id="UP000015101"/>
    </source>
</evidence>
<evidence type="ECO:0008006" key="15">
    <source>
        <dbReference type="Google" id="ProtNLM"/>
    </source>
</evidence>
<evidence type="ECO:0000256" key="11">
    <source>
        <dbReference type="SAM" id="Phobius"/>
    </source>
</evidence>
<dbReference type="PIRSF" id="PIRSF005355">
    <property type="entry name" value="UBIAD1"/>
    <property type="match status" value="1"/>
</dbReference>
<proteinExistence type="inferred from homology"/>
<evidence type="ECO:0000313" key="12">
    <source>
        <dbReference type="EMBL" id="ESN96761.1"/>
    </source>
</evidence>
<feature type="transmembrane region" description="Helical" evidence="11">
    <location>
        <begin position="321"/>
        <end position="340"/>
    </location>
</feature>
<dbReference type="Gene3D" id="1.10.357.140">
    <property type="entry name" value="UbiA prenyltransferase"/>
    <property type="match status" value="1"/>
</dbReference>
<dbReference type="STRING" id="6412.T1FZ42"/>
<feature type="transmembrane region" description="Helical" evidence="11">
    <location>
        <begin position="84"/>
        <end position="103"/>
    </location>
</feature>
<dbReference type="CTD" id="20214090"/>
<evidence type="ECO:0000256" key="9">
    <source>
        <dbReference type="ARBA" id="ARBA00023136"/>
    </source>
</evidence>
<accession>T1FZ42</accession>